<evidence type="ECO:0000256" key="4">
    <source>
        <dbReference type="ARBA" id="ARBA00023125"/>
    </source>
</evidence>
<keyword evidence="2" id="KW-0067">ATP-binding</keyword>
<evidence type="ECO:0000256" key="3">
    <source>
        <dbReference type="ARBA" id="ARBA00023015"/>
    </source>
</evidence>
<name>A0A845BL51_9NEIS</name>
<protein>
    <submittedName>
        <fullName evidence="7">AAA family ATPase</fullName>
    </submittedName>
</protein>
<dbReference type="InterPro" id="IPR009057">
    <property type="entry name" value="Homeodomain-like_sf"/>
</dbReference>
<gene>
    <name evidence="7" type="ORF">GQF02_03365</name>
</gene>
<keyword evidence="4" id="KW-0238">DNA-binding</keyword>
<dbReference type="FunFam" id="3.40.50.300:FF:000006">
    <property type="entry name" value="DNA-binding transcriptional regulator NtrC"/>
    <property type="match status" value="1"/>
</dbReference>
<evidence type="ECO:0000259" key="6">
    <source>
        <dbReference type="PROSITE" id="PS50045"/>
    </source>
</evidence>
<dbReference type="Pfam" id="PF25601">
    <property type="entry name" value="AAA_lid_14"/>
    <property type="match status" value="1"/>
</dbReference>
<evidence type="ECO:0000256" key="1">
    <source>
        <dbReference type="ARBA" id="ARBA00022741"/>
    </source>
</evidence>
<dbReference type="PROSITE" id="PS50045">
    <property type="entry name" value="SIGMA54_INTERACT_4"/>
    <property type="match status" value="1"/>
</dbReference>
<dbReference type="Gene3D" id="1.10.10.60">
    <property type="entry name" value="Homeodomain-like"/>
    <property type="match status" value="1"/>
</dbReference>
<evidence type="ECO:0000313" key="7">
    <source>
        <dbReference type="EMBL" id="MXR36014.1"/>
    </source>
</evidence>
<keyword evidence="3" id="KW-0805">Transcription regulation</keyword>
<accession>A0A845BL51</accession>
<feature type="domain" description="Sigma-54 factor interaction" evidence="6">
    <location>
        <begin position="142"/>
        <end position="371"/>
    </location>
</feature>
<dbReference type="InterPro" id="IPR027417">
    <property type="entry name" value="P-loop_NTPase"/>
</dbReference>
<dbReference type="InterPro" id="IPR025943">
    <property type="entry name" value="Sigma_54_int_dom_ATP-bd_2"/>
</dbReference>
<dbReference type="Pfam" id="PF00158">
    <property type="entry name" value="Sigma54_activat"/>
    <property type="match status" value="1"/>
</dbReference>
<dbReference type="InterPro" id="IPR045343">
    <property type="entry name" value="VpsR"/>
</dbReference>
<dbReference type="GO" id="GO:0003677">
    <property type="term" value="F:DNA binding"/>
    <property type="evidence" value="ECO:0007669"/>
    <property type="project" value="UniProtKB-KW"/>
</dbReference>
<dbReference type="PROSITE" id="PS00688">
    <property type="entry name" value="SIGMA54_INTERACT_3"/>
    <property type="match status" value="1"/>
</dbReference>
<dbReference type="InterPro" id="IPR002078">
    <property type="entry name" value="Sigma_54_int"/>
</dbReference>
<keyword evidence="8" id="KW-1185">Reference proteome</keyword>
<dbReference type="GO" id="GO:0006355">
    <property type="term" value="P:regulation of DNA-templated transcription"/>
    <property type="evidence" value="ECO:0007669"/>
    <property type="project" value="InterPro"/>
</dbReference>
<dbReference type="Pfam" id="PF20161">
    <property type="entry name" value="VpsR"/>
    <property type="match status" value="1"/>
</dbReference>
<comment type="caution">
    <text evidence="7">The sequence shown here is derived from an EMBL/GenBank/DDBJ whole genome shotgun (WGS) entry which is preliminary data.</text>
</comment>
<dbReference type="Gene3D" id="3.40.50.300">
    <property type="entry name" value="P-loop containing nucleotide triphosphate hydrolases"/>
    <property type="match status" value="1"/>
</dbReference>
<dbReference type="InterPro" id="IPR003593">
    <property type="entry name" value="AAA+_ATPase"/>
</dbReference>
<keyword evidence="1" id="KW-0547">Nucleotide-binding</keyword>
<dbReference type="SMART" id="SM00382">
    <property type="entry name" value="AAA"/>
    <property type="match status" value="1"/>
</dbReference>
<dbReference type="SUPFAM" id="SSF52540">
    <property type="entry name" value="P-loop containing nucleoside triphosphate hydrolases"/>
    <property type="match status" value="1"/>
</dbReference>
<dbReference type="RefSeq" id="WP_160794829.1">
    <property type="nucleotide sequence ID" value="NZ_WSSB01000002.1"/>
</dbReference>
<dbReference type="InterPro" id="IPR025944">
    <property type="entry name" value="Sigma_54_int_dom_CS"/>
</dbReference>
<evidence type="ECO:0000256" key="2">
    <source>
        <dbReference type="ARBA" id="ARBA00022840"/>
    </source>
</evidence>
<dbReference type="SUPFAM" id="SSF46689">
    <property type="entry name" value="Homeodomain-like"/>
    <property type="match status" value="1"/>
</dbReference>
<dbReference type="EMBL" id="WSSB01000002">
    <property type="protein sequence ID" value="MXR36014.1"/>
    <property type="molecule type" value="Genomic_DNA"/>
</dbReference>
<evidence type="ECO:0000313" key="8">
    <source>
        <dbReference type="Proteomes" id="UP000467214"/>
    </source>
</evidence>
<keyword evidence="5" id="KW-0804">Transcription</keyword>
<organism evidence="7 8">
    <name type="scientific">Craterilacuibacter sinensis</name>
    <dbReference type="NCBI Taxonomy" id="2686017"/>
    <lineage>
        <taxon>Bacteria</taxon>
        <taxon>Pseudomonadati</taxon>
        <taxon>Pseudomonadota</taxon>
        <taxon>Betaproteobacteria</taxon>
        <taxon>Neisseriales</taxon>
        <taxon>Neisseriaceae</taxon>
        <taxon>Craterilacuibacter</taxon>
    </lineage>
</organism>
<reference evidence="7 8" key="1">
    <citation type="submission" date="2019-12" db="EMBL/GenBank/DDBJ databases">
        <title>Neisseriaceae gen. nov. sp. Genome sequencing and assembly.</title>
        <authorList>
            <person name="Liu Z."/>
            <person name="Li A."/>
        </authorList>
    </citation>
    <scope>NUCLEOTIDE SEQUENCE [LARGE SCALE GENOMIC DNA]</scope>
    <source>
        <strain evidence="7 8">B2N2-7</strain>
    </source>
</reference>
<sequence>MLKETSARVCGARSMLIIGELVPSVTDGLVQAGWQVLRKKLEEVSVALCQQASVGLLRVTSVDVVECRRLLLSCSTSHIRWIALLDGAELEDSRVRALVNDFCFDYCVLPVPLAHLLPAVGHAHGMAGLCCPERVRSGVSGLLGEHPAFLAFLEDLSRVGMMNVSVLLHGETGTGKELAARFVHDCSARAKAPFFSVNCGSLAPNLVQSELFGNEKGAFTGAHDKRAGYIEAADGGTLFLDEIGDMSAEAQVSMLRFLQEGTIIRLGGSKHLKIDARIVAATHVDLAQSIRDRTFREDLYHRLRVCQVCIPPLRERLSDLPLLAGHFIEKYACKFGLPEKRLSKEALGLMLTYPWPGNVRELENRICQGLIMARGCVLTPADMGFGGAEQGSSPLQVQRGTGEKTSLLQSLAINGGDCNLAAREIGVSRATFYRLLAKHGISPRQFRKDLS</sequence>
<dbReference type="Proteomes" id="UP000467214">
    <property type="component" value="Unassembled WGS sequence"/>
</dbReference>
<dbReference type="PANTHER" id="PTHR32071">
    <property type="entry name" value="TRANSCRIPTIONAL REGULATORY PROTEIN"/>
    <property type="match status" value="1"/>
</dbReference>
<dbReference type="Gene3D" id="1.10.8.60">
    <property type="match status" value="1"/>
</dbReference>
<proteinExistence type="predicted"/>
<dbReference type="AlphaFoldDB" id="A0A845BL51"/>
<dbReference type="CDD" id="cd00009">
    <property type="entry name" value="AAA"/>
    <property type="match status" value="1"/>
</dbReference>
<dbReference type="InterPro" id="IPR058031">
    <property type="entry name" value="AAA_lid_NorR"/>
</dbReference>
<dbReference type="PANTHER" id="PTHR32071:SF120">
    <property type="entry name" value="TRANSCRIPTIONAL REGULATOR-RELATED"/>
    <property type="match status" value="1"/>
</dbReference>
<dbReference type="PROSITE" id="PS00676">
    <property type="entry name" value="SIGMA54_INTERACT_2"/>
    <property type="match status" value="1"/>
</dbReference>
<evidence type="ECO:0000256" key="5">
    <source>
        <dbReference type="ARBA" id="ARBA00023163"/>
    </source>
</evidence>
<dbReference type="GO" id="GO:0005524">
    <property type="term" value="F:ATP binding"/>
    <property type="evidence" value="ECO:0007669"/>
    <property type="project" value="UniProtKB-KW"/>
</dbReference>